<dbReference type="PATRIC" id="fig|1132509.6.peg.3130"/>
<dbReference type="SUPFAM" id="SSF53649">
    <property type="entry name" value="Alkaline phosphatase-like"/>
    <property type="match status" value="1"/>
</dbReference>
<evidence type="ECO:0008006" key="3">
    <source>
        <dbReference type="Google" id="ProtNLM"/>
    </source>
</evidence>
<comment type="caution">
    <text evidence="1">The sequence shown here is derived from an EMBL/GenBank/DDBJ whole genome shotgun (WGS) entry which is preliminary data.</text>
</comment>
<evidence type="ECO:0000313" key="1">
    <source>
        <dbReference type="EMBL" id="EMA36881.1"/>
    </source>
</evidence>
<accession>M0LTV4</accession>
<dbReference type="eggNOG" id="arCOG01377">
    <property type="taxonomic scope" value="Archaea"/>
</dbReference>
<dbReference type="InterPro" id="IPR017850">
    <property type="entry name" value="Alkaline_phosphatase_core_sf"/>
</dbReference>
<protein>
    <recommendedName>
        <fullName evidence="3">Type I phosphodiesterase/nucleotide pyrophosphatase</fullName>
    </recommendedName>
</protein>
<sequence>MVVAGDPAPGEDSDYVHPPSLHKRIEGFRAEELDHRRHKELVPATDNPKEVTDISIEILNRRFESFMEILSTEESGFNMFWIGGTDFLQHRLWGHPEQLRRFYKAADKSIGRVLETTEGDTFVLSDHGFSAPSEWSFHLNQWLYDEGYLELYGGRIGGEVIRTGQTLARRHVPTKYLHRVLSLLNDESEENPDPPWFDRSYLNTPGVKPDSIARVGSPSTIHINASGEKRRRVANEIISNLKSVQTPSGTPAVKNAWLAEDLYNGGRYSEDLPDIFLQAGESVGVDPQITSSTFSKKNAQRTGHIHSREGVWMGNGPNIDAQSEPFNASIIDVAPTILHMIGVPVGEHMHGTVQQEMLADESSVQTEDYQQSTRKSVMTEEDQEARREWLSDMGYL</sequence>
<dbReference type="Gene3D" id="3.40.720.10">
    <property type="entry name" value="Alkaline Phosphatase, subunit A"/>
    <property type="match status" value="2"/>
</dbReference>
<keyword evidence="2" id="KW-1185">Reference proteome</keyword>
<dbReference type="Pfam" id="PF01663">
    <property type="entry name" value="Phosphodiest"/>
    <property type="match status" value="1"/>
</dbReference>
<dbReference type="Proteomes" id="UP000011566">
    <property type="component" value="Unassembled WGS sequence"/>
</dbReference>
<evidence type="ECO:0000313" key="2">
    <source>
        <dbReference type="Proteomes" id="UP000011566"/>
    </source>
</evidence>
<organism evidence="1 2">
    <name type="scientific">Halococcus hamelinensis 100A6</name>
    <dbReference type="NCBI Taxonomy" id="1132509"/>
    <lineage>
        <taxon>Archaea</taxon>
        <taxon>Methanobacteriati</taxon>
        <taxon>Methanobacteriota</taxon>
        <taxon>Stenosarchaea group</taxon>
        <taxon>Halobacteria</taxon>
        <taxon>Halobacteriales</taxon>
        <taxon>Halococcaceae</taxon>
        <taxon>Halococcus</taxon>
    </lineage>
</organism>
<gene>
    <name evidence="1" type="ORF">C447_13487</name>
</gene>
<reference evidence="1 2" key="1">
    <citation type="journal article" date="2014" name="PLoS Genet.">
        <title>Phylogenetically driven sequencing of extremely halophilic archaea reveals strategies for static and dynamic osmo-response.</title>
        <authorList>
            <person name="Becker E.A."/>
            <person name="Seitzer P.M."/>
            <person name="Tritt A."/>
            <person name="Larsen D."/>
            <person name="Krusor M."/>
            <person name="Yao A.I."/>
            <person name="Wu D."/>
            <person name="Madern D."/>
            <person name="Eisen J.A."/>
            <person name="Darling A.E."/>
            <person name="Facciotti M.T."/>
        </authorList>
    </citation>
    <scope>NUCLEOTIDE SEQUENCE [LARGE SCALE GENOMIC DNA]</scope>
    <source>
        <strain evidence="1 2">100A6</strain>
    </source>
</reference>
<dbReference type="InterPro" id="IPR002591">
    <property type="entry name" value="Phosphodiest/P_Trfase"/>
</dbReference>
<dbReference type="AlphaFoldDB" id="M0LTV4"/>
<name>M0LTV4_9EURY</name>
<dbReference type="EMBL" id="AOMB01000037">
    <property type="protein sequence ID" value="EMA36881.1"/>
    <property type="molecule type" value="Genomic_DNA"/>
</dbReference>
<proteinExistence type="predicted"/>